<organism evidence="1 2">
    <name type="scientific">Priapulus caudatus</name>
    <name type="common">Priapulid worm</name>
    <dbReference type="NCBI Taxonomy" id="37621"/>
    <lineage>
        <taxon>Eukaryota</taxon>
        <taxon>Metazoa</taxon>
        <taxon>Ecdysozoa</taxon>
        <taxon>Scalidophora</taxon>
        <taxon>Priapulida</taxon>
        <taxon>Priapulimorpha</taxon>
        <taxon>Priapulimorphida</taxon>
        <taxon>Priapulidae</taxon>
        <taxon>Priapulus</taxon>
    </lineage>
</organism>
<evidence type="ECO:0000313" key="1">
    <source>
        <dbReference type="Proteomes" id="UP000695022"/>
    </source>
</evidence>
<protein>
    <submittedName>
        <fullName evidence="2">Uncharacterized protein LOC106807575 isoform X1</fullName>
    </submittedName>
</protein>
<dbReference type="RefSeq" id="XP_014665438.1">
    <property type="nucleotide sequence ID" value="XM_014809952.1"/>
</dbReference>
<name>A0ABM1DZR7_PRICU</name>
<proteinExistence type="predicted"/>
<gene>
    <name evidence="2" type="primary">LOC106807575</name>
</gene>
<dbReference type="Proteomes" id="UP000695022">
    <property type="component" value="Unplaced"/>
</dbReference>
<sequence>MSSRKPYSKIHLTKKRLDNMDPNQWYTQPYGRLPVPQQTSSLNHSSQLFDLPMLDQMAQQLEAGLSSSLAPSSLQSQHLGVGHTQPYTSLPTLIGAGYGQNLLTAQASTLFHDAAADAAAAAATSAPAALHAAKPAVSVMLPPQGTPQKNWALSNFVPSPNNPFGAMGSELVTSASTSAFSDIIQRAAQYGSSPNEAPVTSAFRYQDKRDHAGALDMDFGGAPLSALTQHRLHHNQLNLGQSGPQLSQLQQDRFPAQPVSSTDLLATNAFRHDSIFGNSVQQPQQKVSVPISNFNQNISLATPKEQNSGMAALVRLQLCRIRE</sequence>
<reference evidence="2" key="1">
    <citation type="submission" date="2025-08" db="UniProtKB">
        <authorList>
            <consortium name="RefSeq"/>
        </authorList>
    </citation>
    <scope>IDENTIFICATION</scope>
</reference>
<evidence type="ECO:0000313" key="2">
    <source>
        <dbReference type="RefSeq" id="XP_014665438.1"/>
    </source>
</evidence>
<dbReference type="GeneID" id="106807575"/>
<keyword evidence="1" id="KW-1185">Reference proteome</keyword>
<accession>A0ABM1DZR7</accession>